<evidence type="ECO:0000313" key="2">
    <source>
        <dbReference type="EMBL" id="MBB6520151.1"/>
    </source>
</evidence>
<proteinExistence type="predicted"/>
<protein>
    <submittedName>
        <fullName evidence="2">Uncharacterized protein (DUF885 family)</fullName>
    </submittedName>
</protein>
<keyword evidence="3" id="KW-1185">Reference proteome</keyword>
<name>A0A7X0JRS0_9GAMM</name>
<dbReference type="EMBL" id="JACHHT010000001">
    <property type="protein sequence ID" value="MBB6520151.1"/>
    <property type="molecule type" value="Genomic_DNA"/>
</dbReference>
<evidence type="ECO:0000313" key="3">
    <source>
        <dbReference type="Proteomes" id="UP000528457"/>
    </source>
</evidence>
<dbReference type="InterPro" id="IPR010281">
    <property type="entry name" value="DUF885"/>
</dbReference>
<dbReference type="Pfam" id="PF05960">
    <property type="entry name" value="DUF885"/>
    <property type="match status" value="1"/>
</dbReference>
<sequence length="601" mass="69000">MKLMTKATRMAVALVAASSAQFALAQETESEKASAFFDRTFKEALADKPMYLTYLGMKQKYGEWGDFSSAQDDRDLAMTKKHLEELKKIDFSKLSEQEKLSYRLFEAEAKDDIYSDRYRDYDYPVNQMHGIQSQLPSFLINMHRIDNVSDAEAYVSRLQKVKPLFDQLIVRLKTSEKLGVVPPKFVFPMVIRDSKNILAGKPFDAKAEKDNPIWADFQGKVNKLEASDEEKAKLLKDGKAALLGEFKAGYSELIDFLGAQEKRADTRDGVWKFPKGGEYYKYRLKEMTTTDMTADEIHNLGLAEVARIHDEMRAIKDKVGFKGDLQAFFKFMRTDEQFKLPNTDEGRQKYLDDAVKTIDVMKSRLDELFLTKPKADLVVTRVEPFREDSAGRAFYQRPALDGSRPGRYYVNLADMDQMAVYELEALAYHEGIPGHHMQLAIAQELEGIPTFRKIGGYTAYTEGWGLYSETLPKEIGFYQDPYSDFGRLSMELWRACRLVVDTGIHDKKWTREQAIQYLRDNTPSPELDIVKAIERYIVMPGQATAYKIGQIKIQQLRAKAKKALGKKFDIRKFHDVILRNGMLPLDILEEQVDQYIAKNKA</sequence>
<dbReference type="PANTHER" id="PTHR33361">
    <property type="entry name" value="GLR0591 PROTEIN"/>
    <property type="match status" value="1"/>
</dbReference>
<dbReference type="AlphaFoldDB" id="A0A7X0JRS0"/>
<dbReference type="RefSeq" id="WP_208020055.1">
    <property type="nucleotide sequence ID" value="NZ_JAAONY010000001.1"/>
</dbReference>
<feature type="chain" id="PRO_5030779821" evidence="1">
    <location>
        <begin position="26"/>
        <end position="601"/>
    </location>
</feature>
<dbReference type="Proteomes" id="UP000528457">
    <property type="component" value="Unassembled WGS sequence"/>
</dbReference>
<dbReference type="InParanoid" id="A0A7X0JRS0"/>
<gene>
    <name evidence="2" type="ORF">HNR48_000429</name>
</gene>
<keyword evidence="1" id="KW-0732">Signal</keyword>
<accession>A0A7X0JRS0</accession>
<organism evidence="2 3">
    <name type="scientific">Pseudoteredinibacter isoporae</name>
    <dbReference type="NCBI Taxonomy" id="570281"/>
    <lineage>
        <taxon>Bacteria</taxon>
        <taxon>Pseudomonadati</taxon>
        <taxon>Pseudomonadota</taxon>
        <taxon>Gammaproteobacteria</taxon>
        <taxon>Cellvibrionales</taxon>
        <taxon>Cellvibrionaceae</taxon>
        <taxon>Pseudoteredinibacter</taxon>
    </lineage>
</organism>
<dbReference type="PANTHER" id="PTHR33361:SF16">
    <property type="entry name" value="DUF885 DOMAIN-CONTAINING PROTEIN"/>
    <property type="match status" value="1"/>
</dbReference>
<comment type="caution">
    <text evidence="2">The sequence shown here is derived from an EMBL/GenBank/DDBJ whole genome shotgun (WGS) entry which is preliminary data.</text>
</comment>
<reference evidence="2 3" key="1">
    <citation type="submission" date="2020-08" db="EMBL/GenBank/DDBJ databases">
        <title>Genomic Encyclopedia of Type Strains, Phase IV (KMG-IV): sequencing the most valuable type-strain genomes for metagenomic binning, comparative biology and taxonomic classification.</title>
        <authorList>
            <person name="Goeker M."/>
        </authorList>
    </citation>
    <scope>NUCLEOTIDE SEQUENCE [LARGE SCALE GENOMIC DNA]</scope>
    <source>
        <strain evidence="2 3">DSM 22368</strain>
    </source>
</reference>
<feature type="signal peptide" evidence="1">
    <location>
        <begin position="1"/>
        <end position="25"/>
    </location>
</feature>
<evidence type="ECO:0000256" key="1">
    <source>
        <dbReference type="SAM" id="SignalP"/>
    </source>
</evidence>